<dbReference type="SUPFAM" id="SSF53474">
    <property type="entry name" value="alpha/beta-Hydrolases"/>
    <property type="match status" value="1"/>
</dbReference>
<proteinExistence type="predicted"/>
<dbReference type="PRINTS" id="PR00412">
    <property type="entry name" value="EPOXHYDRLASE"/>
</dbReference>
<dbReference type="Proteomes" id="UP000184315">
    <property type="component" value="Unassembled WGS sequence"/>
</dbReference>
<dbReference type="InterPro" id="IPR000073">
    <property type="entry name" value="AB_hydrolase_1"/>
</dbReference>
<evidence type="ECO:0000259" key="2">
    <source>
        <dbReference type="Pfam" id="PF00561"/>
    </source>
</evidence>
<dbReference type="GO" id="GO:0016787">
    <property type="term" value="F:hydrolase activity"/>
    <property type="evidence" value="ECO:0007669"/>
    <property type="project" value="UniProtKB-KW"/>
</dbReference>
<name>A0A1J1LPA0_9CYAN</name>
<keyword evidence="1 3" id="KW-0378">Hydrolase</keyword>
<dbReference type="InterPro" id="IPR050266">
    <property type="entry name" value="AB_hydrolase_sf"/>
</dbReference>
<evidence type="ECO:0000313" key="4">
    <source>
        <dbReference type="Proteomes" id="UP000184315"/>
    </source>
</evidence>
<sequence length="294" mass="33199">MTVAPNLNKTLISVNGVEHYCEWVTTGNSKPGTKPVMVFIHGWGGSGRYWESTAEALSDQFDCLIYDLRGFGRTNLPLAVTDTGASERYELIEYAEDLCTLLDQLNLDTIYLNAHSMGGSIALLFLNRYPQRVKQAILTCSGIFEYDEKTFNAFHKFSRYVVMFRPKWLSLIPGVDKMFMARFLHRPIPKPLSQAFLEDFLLADFDAAYGTVLTSVCKEATEWLPEEFKKLTVPTLLIAGEHDQIIPAEMGRQAAALNPKVQLAILKDTAHFPMLEDPETYLQNVRQFLNTVDG</sequence>
<evidence type="ECO:0000256" key="1">
    <source>
        <dbReference type="ARBA" id="ARBA00022801"/>
    </source>
</evidence>
<dbReference type="Pfam" id="PF00561">
    <property type="entry name" value="Abhydrolase_1"/>
    <property type="match status" value="1"/>
</dbReference>
<dbReference type="PRINTS" id="PR00111">
    <property type="entry name" value="ABHYDROLASE"/>
</dbReference>
<evidence type="ECO:0000313" key="3">
    <source>
        <dbReference type="EMBL" id="CUR34339.1"/>
    </source>
</evidence>
<dbReference type="Gene3D" id="3.40.50.1820">
    <property type="entry name" value="alpha/beta hydrolase"/>
    <property type="match status" value="1"/>
</dbReference>
<organism evidence="3 4">
    <name type="scientific">Planktothrix tepida PCC 9214</name>
    <dbReference type="NCBI Taxonomy" id="671072"/>
    <lineage>
        <taxon>Bacteria</taxon>
        <taxon>Bacillati</taxon>
        <taxon>Cyanobacteriota</taxon>
        <taxon>Cyanophyceae</taxon>
        <taxon>Oscillatoriophycideae</taxon>
        <taxon>Oscillatoriales</taxon>
        <taxon>Microcoleaceae</taxon>
        <taxon>Planktothrix</taxon>
    </lineage>
</organism>
<dbReference type="InterPro" id="IPR000639">
    <property type="entry name" value="Epox_hydrolase-like"/>
</dbReference>
<dbReference type="STRING" id="671072.PL9214640346"/>
<gene>
    <name evidence="3" type="ORF">PL9214640346</name>
</gene>
<keyword evidence="4" id="KW-1185">Reference proteome</keyword>
<dbReference type="AlphaFoldDB" id="A0A1J1LPA0"/>
<dbReference type="PANTHER" id="PTHR43798">
    <property type="entry name" value="MONOACYLGLYCEROL LIPASE"/>
    <property type="match status" value="1"/>
</dbReference>
<dbReference type="InterPro" id="IPR029058">
    <property type="entry name" value="AB_hydrolase_fold"/>
</dbReference>
<dbReference type="PANTHER" id="PTHR43798:SF31">
    <property type="entry name" value="AB HYDROLASE SUPERFAMILY PROTEIN YCLE"/>
    <property type="match status" value="1"/>
</dbReference>
<reference evidence="4" key="1">
    <citation type="submission" date="2015-10" db="EMBL/GenBank/DDBJ databases">
        <authorList>
            <person name="Regsiter A."/>
            <person name="william w."/>
        </authorList>
    </citation>
    <scope>NUCLEOTIDE SEQUENCE [LARGE SCALE GENOMIC DNA]</scope>
</reference>
<dbReference type="OrthoDB" id="252464at2"/>
<dbReference type="RefSeq" id="WP_072720791.1">
    <property type="nucleotide sequence ID" value="NZ_LN889812.1"/>
</dbReference>
<dbReference type="GO" id="GO:0016020">
    <property type="term" value="C:membrane"/>
    <property type="evidence" value="ECO:0007669"/>
    <property type="project" value="TreeGrafter"/>
</dbReference>
<dbReference type="EMBL" id="CZDF01000171">
    <property type="protein sequence ID" value="CUR34339.1"/>
    <property type="molecule type" value="Genomic_DNA"/>
</dbReference>
<accession>A0A1J1LPA0</accession>
<feature type="domain" description="AB hydrolase-1" evidence="2">
    <location>
        <begin position="35"/>
        <end position="278"/>
    </location>
</feature>
<protein>
    <submittedName>
        <fullName evidence="3">Alpha/beta hydrolase fold protein</fullName>
    </submittedName>
</protein>